<reference evidence="2 3" key="1">
    <citation type="submission" date="2019-03" db="EMBL/GenBank/DDBJ databases">
        <title>Genomic Encyclopedia of Type Strains, Phase IV (KMG-IV): sequencing the most valuable type-strain genomes for metagenomic binning, comparative biology and taxonomic classification.</title>
        <authorList>
            <person name="Goeker M."/>
        </authorList>
    </citation>
    <scope>NUCLEOTIDE SEQUENCE [LARGE SCALE GENOMIC DNA]</scope>
    <source>
        <strain evidence="2 3">DSM 2132</strain>
    </source>
</reference>
<evidence type="ECO:0000313" key="3">
    <source>
        <dbReference type="Proteomes" id="UP000295399"/>
    </source>
</evidence>
<keyword evidence="2" id="KW-0378">Hydrolase</keyword>
<dbReference type="RefSeq" id="WP_132708471.1">
    <property type="nucleotide sequence ID" value="NZ_JACIGF010000005.1"/>
</dbReference>
<dbReference type="Proteomes" id="UP000295399">
    <property type="component" value="Unassembled WGS sequence"/>
</dbReference>
<dbReference type="Pfam" id="PF01890">
    <property type="entry name" value="CbiG_C"/>
    <property type="match status" value="1"/>
</dbReference>
<protein>
    <submittedName>
        <fullName evidence="2">Cobalt-precorrin 5A hydrolase</fullName>
    </submittedName>
</protein>
<evidence type="ECO:0000259" key="1">
    <source>
        <dbReference type="Pfam" id="PF01890"/>
    </source>
</evidence>
<dbReference type="InterPro" id="IPR002750">
    <property type="entry name" value="CobE/GbiG_C"/>
</dbReference>
<name>A0A4R2PH33_RHOSA</name>
<dbReference type="GO" id="GO:0016787">
    <property type="term" value="F:hydrolase activity"/>
    <property type="evidence" value="ECO:0007669"/>
    <property type="project" value="UniProtKB-KW"/>
</dbReference>
<dbReference type="GO" id="GO:0009236">
    <property type="term" value="P:cobalamin biosynthetic process"/>
    <property type="evidence" value="ECO:0007669"/>
    <property type="project" value="InterPro"/>
</dbReference>
<dbReference type="SUPFAM" id="SSF159664">
    <property type="entry name" value="CobE/GbiG C-terminal domain-like"/>
    <property type="match status" value="1"/>
</dbReference>
<keyword evidence="3" id="KW-1185">Reference proteome</keyword>
<comment type="caution">
    <text evidence="2">The sequence shown here is derived from an EMBL/GenBank/DDBJ whole genome shotgun (WGS) entry which is preliminary data.</text>
</comment>
<accession>A0A4R2PH33</accession>
<evidence type="ECO:0000313" key="2">
    <source>
        <dbReference type="EMBL" id="TCP34547.1"/>
    </source>
</evidence>
<gene>
    <name evidence="2" type="ORF">EV659_105175</name>
</gene>
<dbReference type="OrthoDB" id="7475241at2"/>
<organism evidence="2 3">
    <name type="scientific">Rhodothalassium salexigens DSM 2132</name>
    <dbReference type="NCBI Taxonomy" id="1188247"/>
    <lineage>
        <taxon>Bacteria</taxon>
        <taxon>Pseudomonadati</taxon>
        <taxon>Pseudomonadota</taxon>
        <taxon>Alphaproteobacteria</taxon>
        <taxon>Rhodothalassiales</taxon>
        <taxon>Rhodothalassiaceae</taxon>
        <taxon>Rhodothalassium</taxon>
    </lineage>
</organism>
<sequence>MSAQRIAGFGFRAGAGLASLEDALIRAGGAAGVSALAVPADKADAGAVRRLARQLGLTLHAVPPGRLSAVATPTRSAHSLAHRGTGSVAEAAALAAARALDPRACLTRTRRISGDRQATCAIATVFVSRGAP</sequence>
<dbReference type="InParanoid" id="A0A4R2PH33"/>
<dbReference type="AlphaFoldDB" id="A0A4R2PH33"/>
<proteinExistence type="predicted"/>
<dbReference type="EMBL" id="SLXO01000005">
    <property type="protein sequence ID" value="TCP34547.1"/>
    <property type="molecule type" value="Genomic_DNA"/>
</dbReference>
<feature type="domain" description="CobE/GbiG C-terminal" evidence="1">
    <location>
        <begin position="6"/>
        <end position="123"/>
    </location>
</feature>
<dbReference type="InterPro" id="IPR036518">
    <property type="entry name" value="CobE/GbiG_C_sf"/>
</dbReference>
<dbReference type="Gene3D" id="3.30.420.180">
    <property type="entry name" value="CobE/GbiG C-terminal domain"/>
    <property type="match status" value="1"/>
</dbReference>